<evidence type="ECO:0000256" key="8">
    <source>
        <dbReference type="ARBA" id="ARBA00023277"/>
    </source>
</evidence>
<comment type="catalytic activity">
    <reaction evidence="1">
        <text>Hydrolysis of terminal, non-reducing beta-D-glucosyl residues with release of beta-D-glucose.</text>
        <dbReference type="EC" id="3.2.1.21"/>
    </reaction>
</comment>
<dbReference type="AlphaFoldDB" id="A0AA38LS13"/>
<dbReference type="GeneID" id="77728667"/>
<evidence type="ECO:0000313" key="12">
    <source>
        <dbReference type="EMBL" id="KAI9635232.1"/>
    </source>
</evidence>
<reference evidence="12" key="1">
    <citation type="journal article" date="2022" name="G3 (Bethesda)">
        <title>High quality genome of the basidiomycete yeast Dioszegia hungarica PDD-24b-2 isolated from cloud water.</title>
        <authorList>
            <person name="Jarrige D."/>
            <person name="Haridas S."/>
            <person name="Bleykasten-Grosshans C."/>
            <person name="Joly M."/>
            <person name="Nadalig T."/>
            <person name="Sancelme M."/>
            <person name="Vuilleumier S."/>
            <person name="Grigoriev I.V."/>
            <person name="Amato P."/>
            <person name="Bringel F."/>
        </authorList>
    </citation>
    <scope>NUCLEOTIDE SEQUENCE</scope>
    <source>
        <strain evidence="12">PDD-24b-2</strain>
    </source>
</reference>
<dbReference type="GO" id="GO:0008422">
    <property type="term" value="F:beta-glucosidase activity"/>
    <property type="evidence" value="ECO:0007669"/>
    <property type="project" value="UniProtKB-EC"/>
</dbReference>
<evidence type="ECO:0000256" key="4">
    <source>
        <dbReference type="ARBA" id="ARBA00012744"/>
    </source>
</evidence>
<keyword evidence="8" id="KW-0119">Carbohydrate metabolism</keyword>
<dbReference type="Pfam" id="PF14310">
    <property type="entry name" value="Fn3-like"/>
    <property type="match status" value="1"/>
</dbReference>
<dbReference type="RefSeq" id="XP_052945009.1">
    <property type="nucleotide sequence ID" value="XM_053089462.1"/>
</dbReference>
<comment type="pathway">
    <text evidence="2">Glycan metabolism; cellulose degradation.</text>
</comment>
<dbReference type="InterPro" id="IPR036881">
    <property type="entry name" value="Glyco_hydro_3_C_sf"/>
</dbReference>
<keyword evidence="10" id="KW-0624">Polysaccharide degradation</keyword>
<evidence type="ECO:0000256" key="9">
    <source>
        <dbReference type="ARBA" id="ARBA00023295"/>
    </source>
</evidence>
<dbReference type="PANTHER" id="PTHR42715:SF2">
    <property type="entry name" value="BETA-GLUCOSIDASE F-RELATED"/>
    <property type="match status" value="1"/>
</dbReference>
<dbReference type="InterPro" id="IPR036962">
    <property type="entry name" value="Glyco_hydro_3_N_sf"/>
</dbReference>
<keyword evidence="7" id="KW-0325">Glycoprotein</keyword>
<evidence type="ECO:0000313" key="13">
    <source>
        <dbReference type="Proteomes" id="UP001164286"/>
    </source>
</evidence>
<protein>
    <recommendedName>
        <fullName evidence="4">beta-glucosidase</fullName>
        <ecNumber evidence="4">3.2.1.21</ecNumber>
    </recommendedName>
</protein>
<dbReference type="FunFam" id="3.20.20.300:FF:000002">
    <property type="entry name" value="Probable beta-glucosidase"/>
    <property type="match status" value="1"/>
</dbReference>
<evidence type="ECO:0000256" key="6">
    <source>
        <dbReference type="ARBA" id="ARBA00023001"/>
    </source>
</evidence>
<dbReference type="InterPro" id="IPR050288">
    <property type="entry name" value="Cellulose_deg_GH3"/>
</dbReference>
<proteinExistence type="inferred from homology"/>
<dbReference type="SMART" id="SM01217">
    <property type="entry name" value="Fn3_like"/>
    <property type="match status" value="1"/>
</dbReference>
<dbReference type="GO" id="GO:0030245">
    <property type="term" value="P:cellulose catabolic process"/>
    <property type="evidence" value="ECO:0007669"/>
    <property type="project" value="UniProtKB-KW"/>
</dbReference>
<keyword evidence="9" id="KW-0326">Glycosidase</keyword>
<dbReference type="EC" id="3.2.1.21" evidence="4"/>
<dbReference type="SUPFAM" id="SSF52279">
    <property type="entry name" value="Beta-D-glucan exohydrolase, C-terminal domain"/>
    <property type="match status" value="1"/>
</dbReference>
<dbReference type="Proteomes" id="UP001164286">
    <property type="component" value="Unassembled WGS sequence"/>
</dbReference>
<dbReference type="Gene3D" id="3.40.50.1700">
    <property type="entry name" value="Glycoside hydrolase family 3 C-terminal domain"/>
    <property type="match status" value="1"/>
</dbReference>
<dbReference type="Gene3D" id="3.20.20.300">
    <property type="entry name" value="Glycoside hydrolase, family 3, N-terminal domain"/>
    <property type="match status" value="1"/>
</dbReference>
<dbReference type="PANTHER" id="PTHR42715">
    <property type="entry name" value="BETA-GLUCOSIDASE"/>
    <property type="match status" value="1"/>
</dbReference>
<dbReference type="SUPFAM" id="SSF51445">
    <property type="entry name" value="(Trans)glycosidases"/>
    <property type="match status" value="1"/>
</dbReference>
<evidence type="ECO:0000256" key="2">
    <source>
        <dbReference type="ARBA" id="ARBA00004987"/>
    </source>
</evidence>
<evidence type="ECO:0000256" key="10">
    <source>
        <dbReference type="ARBA" id="ARBA00023326"/>
    </source>
</evidence>
<evidence type="ECO:0000256" key="5">
    <source>
        <dbReference type="ARBA" id="ARBA00022801"/>
    </source>
</evidence>
<gene>
    <name evidence="12" type="ORF">MKK02DRAFT_36623</name>
</gene>
<dbReference type="InterPro" id="IPR013783">
    <property type="entry name" value="Ig-like_fold"/>
</dbReference>
<dbReference type="EMBL" id="JAKWFO010000005">
    <property type="protein sequence ID" value="KAI9635232.1"/>
    <property type="molecule type" value="Genomic_DNA"/>
</dbReference>
<evidence type="ECO:0000256" key="7">
    <source>
        <dbReference type="ARBA" id="ARBA00023180"/>
    </source>
</evidence>
<dbReference type="PRINTS" id="PR00133">
    <property type="entry name" value="GLHYDRLASE3"/>
</dbReference>
<accession>A0AA38LS13</accession>
<evidence type="ECO:0000259" key="11">
    <source>
        <dbReference type="SMART" id="SM01217"/>
    </source>
</evidence>
<dbReference type="FunFam" id="3.40.50.1700:FF:000003">
    <property type="entry name" value="Probable beta-glucosidase"/>
    <property type="match status" value="1"/>
</dbReference>
<name>A0AA38LS13_9TREE</name>
<feature type="domain" description="Fibronectin type III-like" evidence="11">
    <location>
        <begin position="765"/>
        <end position="834"/>
    </location>
</feature>
<comment type="caution">
    <text evidence="12">The sequence shown here is derived from an EMBL/GenBank/DDBJ whole genome shotgun (WGS) entry which is preliminary data.</text>
</comment>
<keyword evidence="5" id="KW-0378">Hydrolase</keyword>
<dbReference type="InterPro" id="IPR002772">
    <property type="entry name" value="Glyco_hydro_3_C"/>
</dbReference>
<keyword evidence="13" id="KW-1185">Reference proteome</keyword>
<comment type="similarity">
    <text evidence="3">Belongs to the glycosyl hydrolase 3 family.</text>
</comment>
<organism evidence="12 13">
    <name type="scientific">Dioszegia hungarica</name>
    <dbReference type="NCBI Taxonomy" id="4972"/>
    <lineage>
        <taxon>Eukaryota</taxon>
        <taxon>Fungi</taxon>
        <taxon>Dikarya</taxon>
        <taxon>Basidiomycota</taxon>
        <taxon>Agaricomycotina</taxon>
        <taxon>Tremellomycetes</taxon>
        <taxon>Tremellales</taxon>
        <taxon>Bulleribasidiaceae</taxon>
        <taxon>Dioszegia</taxon>
    </lineage>
</organism>
<keyword evidence="6" id="KW-0136">Cellulose degradation</keyword>
<sequence length="848" mass="92497">MPPSRYPPPLSLRCVAASCPIPITIMLLLVLYFSGGSGSPTASSPRYTQTGVYFNSTGTAAYASATLYNPAAAPTPNYFDSVPPGYTSPQAPAPLNRTSLNPSPRWDAAYTKARAYLSNWTLEEKVQLATGAGWQIGRCLGNIPAIPSQKFPGLCLQDSPLGVRLADYVSAFPAGINVASTFDKDLMYARGYAMGEEFKGKGANVALGPATNMGRVAAGGRNWESFGGDPYLSGWATEMTVKGMQDAGVQAVVKHYVGNEVERKREMSSSNIDDRTLREIYVHPFLRAVQSDVVSVMASYNLINGSWASQNAQTLNQILKTDLGFQGYVMSDWQGTHSGVLAAINGLDMTMPGDIVFNSGDSYFGYNLTAAVRNGSVSTARLEDMAERILAGWFLVGQDEGYPAVNFDSFRRLSTLNNSHVDVRADHDVVIREIGAASTVLLKNVNSTLPLKRPRSIFLAGSDLAPSPRGPNGFEDRGGLNGTLAMGWGSGTAEFPYLVDPLTAISYQARHDRSLLDWHFDDWDLKTLQARAQTAQADLVLVGVHSDSGEEYITYDGNVGDRNNLSAWNNGDNVVLAAANVSSNVVVIVHSVGPMDMEKWIEHPNVTAVLWAGLPGQESGNSLVDVLYGAYSPSGRLPYTIAKRREDYPADIDYVPVRGPPYQPQVNYTEGLFIDYRHFQERKITPRYPFGFGLSYTKFNYTNLLITPLTQTSNIQEHHSRNVHHAGASGGNTTQVGSSLTPYLQDPFYHVSIDVQNVGNITGCEVPQLYLSFPASTGEPPKVLRDFSKVKLWPWDAKRVEWTLSRYDLSIWDVAAQRWKIPDGEMGVVVGKDSADEGVKGMFCPGQC</sequence>
<dbReference type="Pfam" id="PF00933">
    <property type="entry name" value="Glyco_hydro_3"/>
    <property type="match status" value="1"/>
</dbReference>
<dbReference type="InterPro" id="IPR026891">
    <property type="entry name" value="Fn3-like"/>
</dbReference>
<dbReference type="InterPro" id="IPR017853">
    <property type="entry name" value="GH"/>
</dbReference>
<dbReference type="Pfam" id="PF01915">
    <property type="entry name" value="Glyco_hydro_3_C"/>
    <property type="match status" value="1"/>
</dbReference>
<dbReference type="InterPro" id="IPR001764">
    <property type="entry name" value="Glyco_hydro_3_N"/>
</dbReference>
<evidence type="ECO:0000256" key="3">
    <source>
        <dbReference type="ARBA" id="ARBA00005336"/>
    </source>
</evidence>
<evidence type="ECO:0000256" key="1">
    <source>
        <dbReference type="ARBA" id="ARBA00000448"/>
    </source>
</evidence>
<dbReference type="Gene3D" id="2.60.40.10">
    <property type="entry name" value="Immunoglobulins"/>
    <property type="match status" value="1"/>
</dbReference>